<feature type="domain" description="MADS-box" evidence="6">
    <location>
        <begin position="1"/>
        <end position="36"/>
    </location>
</feature>
<keyword evidence="5" id="KW-0539">Nucleus</keyword>
<dbReference type="GO" id="GO:0003700">
    <property type="term" value="F:DNA-binding transcription factor activity"/>
    <property type="evidence" value="ECO:0007669"/>
    <property type="project" value="InterPro"/>
</dbReference>
<keyword evidence="4" id="KW-0804">Transcription</keyword>
<evidence type="ECO:0000256" key="2">
    <source>
        <dbReference type="ARBA" id="ARBA00023015"/>
    </source>
</evidence>
<dbReference type="EMBL" id="AY162874">
    <property type="protein sequence ID" value="AAO26522.1"/>
    <property type="molecule type" value="mRNA"/>
</dbReference>
<dbReference type="InterPro" id="IPR050142">
    <property type="entry name" value="MADS-box/MEF2_TF"/>
</dbReference>
<feature type="domain" description="K-box" evidence="7">
    <location>
        <begin position="59"/>
        <end position="149"/>
    </location>
</feature>
<organism evidence="8">
    <name type="scientific">Helleborus orientalis</name>
    <dbReference type="NCBI Taxonomy" id="171898"/>
    <lineage>
        <taxon>Eukaryota</taxon>
        <taxon>Viridiplantae</taxon>
        <taxon>Streptophyta</taxon>
        <taxon>Embryophyta</taxon>
        <taxon>Tracheophyta</taxon>
        <taxon>Spermatophyta</taxon>
        <taxon>Magnoliopsida</taxon>
        <taxon>Ranunculales</taxon>
        <taxon>Ranunculaceae</taxon>
        <taxon>Ranunculoideae</taxon>
        <taxon>Helleboreae</taxon>
        <taxon>Helleborus</taxon>
    </lineage>
</organism>
<dbReference type="AlphaFoldDB" id="Q84Y51"/>
<evidence type="ECO:0000313" key="8">
    <source>
        <dbReference type="EMBL" id="AAO26522.1"/>
    </source>
</evidence>
<dbReference type="Pfam" id="PF01486">
    <property type="entry name" value="K-box"/>
    <property type="match status" value="1"/>
</dbReference>
<evidence type="ECO:0000256" key="5">
    <source>
        <dbReference type="ARBA" id="ARBA00023242"/>
    </source>
</evidence>
<dbReference type="Gene3D" id="3.40.1810.10">
    <property type="entry name" value="Transcription factor, MADS-box"/>
    <property type="match status" value="1"/>
</dbReference>
<dbReference type="GO" id="GO:0046983">
    <property type="term" value="F:protein dimerization activity"/>
    <property type="evidence" value="ECO:0007669"/>
    <property type="project" value="InterPro"/>
</dbReference>
<dbReference type="PANTHER" id="PTHR48019">
    <property type="entry name" value="SERUM RESPONSE FACTOR HOMOLOG"/>
    <property type="match status" value="1"/>
</dbReference>
<reference evidence="8" key="1">
    <citation type="journal article" date="2003" name="Int. J. Plant Sci.">
        <title>Complex patterns of gene duplication in the APETALA3 and PISTILLATA lineages of the Ranunculaceae.</title>
        <authorList>
            <person name="Kramer E.M."/>
            <person name="Di Stilio V.S."/>
            <person name="Schluter P.M."/>
        </authorList>
    </citation>
    <scope>NUCLEOTIDE SEQUENCE</scope>
</reference>
<name>Q84Y51_9MAGN</name>
<feature type="non-terminal residue" evidence="8">
    <location>
        <position position="1"/>
    </location>
</feature>
<proteinExistence type="evidence at transcript level"/>
<evidence type="ECO:0000256" key="3">
    <source>
        <dbReference type="ARBA" id="ARBA00023125"/>
    </source>
</evidence>
<dbReference type="GO" id="GO:0005634">
    <property type="term" value="C:nucleus"/>
    <property type="evidence" value="ECO:0007669"/>
    <property type="project" value="UniProtKB-SubCell"/>
</dbReference>
<dbReference type="GO" id="GO:0003677">
    <property type="term" value="F:DNA binding"/>
    <property type="evidence" value="ECO:0007669"/>
    <property type="project" value="UniProtKB-KW"/>
</dbReference>
<comment type="subcellular location">
    <subcellularLocation>
        <location evidence="1">Nucleus</location>
    </subcellularLocation>
</comment>
<evidence type="ECO:0000256" key="1">
    <source>
        <dbReference type="ARBA" id="ARBA00004123"/>
    </source>
</evidence>
<evidence type="ECO:0000259" key="6">
    <source>
        <dbReference type="PROSITE" id="PS50066"/>
    </source>
</evidence>
<accession>Q84Y51</accession>
<dbReference type="PROSITE" id="PS50066">
    <property type="entry name" value="MADS_BOX_2"/>
    <property type="match status" value="1"/>
</dbReference>
<dbReference type="SMART" id="SM00432">
    <property type="entry name" value="MADS"/>
    <property type="match status" value="1"/>
</dbReference>
<evidence type="ECO:0000259" key="7">
    <source>
        <dbReference type="PROSITE" id="PS51297"/>
    </source>
</evidence>
<dbReference type="SUPFAM" id="SSF55455">
    <property type="entry name" value="SRF-like"/>
    <property type="match status" value="1"/>
</dbReference>
<keyword evidence="3" id="KW-0238">DNA-binding</keyword>
<dbReference type="InterPro" id="IPR002487">
    <property type="entry name" value="TF_Kbox"/>
</dbReference>
<dbReference type="InterPro" id="IPR002100">
    <property type="entry name" value="TF_MADSbox"/>
</dbReference>
<keyword evidence="2" id="KW-0805">Transcription regulation</keyword>
<dbReference type="PROSITE" id="PS51297">
    <property type="entry name" value="K_BOX"/>
    <property type="match status" value="1"/>
</dbReference>
<sequence>AGIMKKAQELHVLCDAEVALIMLSSTGKVIHYISPNTTDKAIYDKYQQSLGHSIWEPQYQQMQETLRKLKDINSKLRREIRQRVGEDLDDLTFNQLRGLEQHLNESAEIVRQRKFHQIKTQIETTKKKITHHEQTHNNLVHDYHEKLEDAFALVTHESVSLELSNGDGAHVFAFRNPYEADKAGYDLSDLRSG</sequence>
<evidence type="ECO:0000256" key="4">
    <source>
        <dbReference type="ARBA" id="ARBA00023163"/>
    </source>
</evidence>
<protein>
    <submittedName>
        <fullName evidence="8">AP3-1</fullName>
    </submittedName>
</protein>
<dbReference type="InterPro" id="IPR036879">
    <property type="entry name" value="TF_MADSbox_sf"/>
</dbReference>
<dbReference type="Pfam" id="PF00319">
    <property type="entry name" value="SRF-TF"/>
    <property type="match status" value="1"/>
</dbReference>